<dbReference type="PROSITE" id="PS00901">
    <property type="entry name" value="CYS_SYNTHASE"/>
    <property type="match status" value="1"/>
</dbReference>
<keyword evidence="7" id="KW-0472">Membrane</keyword>
<dbReference type="InterPro" id="IPR050214">
    <property type="entry name" value="Cys_Synth/Cystath_Beta-Synth"/>
</dbReference>
<dbReference type="Pfam" id="PF00291">
    <property type="entry name" value="PALP"/>
    <property type="match status" value="1"/>
</dbReference>
<comment type="catalytic activity">
    <reaction evidence="6">
        <text>O-acetyl-L-serine + hydrogen sulfide = L-cysteine + acetate</text>
        <dbReference type="Rhea" id="RHEA:14829"/>
        <dbReference type="ChEBI" id="CHEBI:29919"/>
        <dbReference type="ChEBI" id="CHEBI:30089"/>
        <dbReference type="ChEBI" id="CHEBI:35235"/>
        <dbReference type="ChEBI" id="CHEBI:58340"/>
        <dbReference type="EC" id="2.5.1.47"/>
    </reaction>
</comment>
<dbReference type="InterPro" id="IPR036052">
    <property type="entry name" value="TrpB-like_PALP_sf"/>
</dbReference>
<name>A0A921S534_SORBI</name>
<gene>
    <name evidence="9" type="ORF">BDA96_01G485900</name>
</gene>
<proteinExistence type="inferred from homology"/>
<feature type="domain" description="Tryptophan synthase beta chain-like PALP" evidence="8">
    <location>
        <begin position="89"/>
        <end position="184"/>
    </location>
</feature>
<comment type="caution">
    <text evidence="9">The sequence shown here is derived from an EMBL/GenBank/DDBJ whole genome shotgun (WGS) entry which is preliminary data.</text>
</comment>
<evidence type="ECO:0000259" key="8">
    <source>
        <dbReference type="Pfam" id="PF00291"/>
    </source>
</evidence>
<dbReference type="PANTHER" id="PTHR10314">
    <property type="entry name" value="CYSTATHIONINE BETA-SYNTHASE"/>
    <property type="match status" value="1"/>
</dbReference>
<evidence type="ECO:0000256" key="2">
    <source>
        <dbReference type="ARBA" id="ARBA00007103"/>
    </source>
</evidence>
<dbReference type="GO" id="GO:0004124">
    <property type="term" value="F:cysteine synthase activity"/>
    <property type="evidence" value="ECO:0007669"/>
    <property type="project" value="UniProtKB-EC"/>
</dbReference>
<evidence type="ECO:0000313" key="9">
    <source>
        <dbReference type="EMBL" id="KAG0552164.1"/>
    </source>
</evidence>
<evidence type="ECO:0000256" key="3">
    <source>
        <dbReference type="ARBA" id="ARBA00012681"/>
    </source>
</evidence>
<keyword evidence="4" id="KW-0808">Transferase</keyword>
<sequence length="186" mass="19328">MLASSTAWGMSLFGLCSWPIYTGTRLSRGSFAFSRCPMAAATAAGAAAAVSLIACYLLLHKGRPNLPWVPTVGFSRASGRRARRRGLVEAIGNTPLIRINSLSDATGCEILGKAEFLNPGGSVKDRVAVKIIEEALESGDLVYGGTVTEGSAGSTAISLATVAPAYGCRCHVVIPDDAAIEKVENL</sequence>
<protein>
    <recommendedName>
        <fullName evidence="3">cysteine synthase</fullName>
        <ecNumber evidence="3">2.5.1.47</ecNumber>
    </recommendedName>
</protein>
<reference evidence="9" key="1">
    <citation type="journal article" date="2019" name="BMC Genomics">
        <title>A new reference genome for Sorghum bicolor reveals high levels of sequence similarity between sweet and grain genotypes: implications for the genetics of sugar metabolism.</title>
        <authorList>
            <person name="Cooper E.A."/>
            <person name="Brenton Z.W."/>
            <person name="Flinn B.S."/>
            <person name="Jenkins J."/>
            <person name="Shu S."/>
            <person name="Flowers D."/>
            <person name="Luo F."/>
            <person name="Wang Y."/>
            <person name="Xia P."/>
            <person name="Barry K."/>
            <person name="Daum C."/>
            <person name="Lipzen A."/>
            <person name="Yoshinaga Y."/>
            <person name="Schmutz J."/>
            <person name="Saski C."/>
            <person name="Vermerris W."/>
            <person name="Kresovich S."/>
        </authorList>
    </citation>
    <scope>NUCLEOTIDE SEQUENCE</scope>
</reference>
<dbReference type="GO" id="GO:0006535">
    <property type="term" value="P:cysteine biosynthetic process from serine"/>
    <property type="evidence" value="ECO:0007669"/>
    <property type="project" value="InterPro"/>
</dbReference>
<dbReference type="AlphaFoldDB" id="A0A921S534"/>
<organism evidence="9 10">
    <name type="scientific">Sorghum bicolor</name>
    <name type="common">Sorghum</name>
    <name type="synonym">Sorghum vulgare</name>
    <dbReference type="NCBI Taxonomy" id="4558"/>
    <lineage>
        <taxon>Eukaryota</taxon>
        <taxon>Viridiplantae</taxon>
        <taxon>Streptophyta</taxon>
        <taxon>Embryophyta</taxon>
        <taxon>Tracheophyta</taxon>
        <taxon>Spermatophyta</taxon>
        <taxon>Magnoliopsida</taxon>
        <taxon>Liliopsida</taxon>
        <taxon>Poales</taxon>
        <taxon>Poaceae</taxon>
        <taxon>PACMAD clade</taxon>
        <taxon>Panicoideae</taxon>
        <taxon>Andropogonodae</taxon>
        <taxon>Andropogoneae</taxon>
        <taxon>Sorghinae</taxon>
        <taxon>Sorghum</taxon>
    </lineage>
</organism>
<keyword evidence="7" id="KW-1133">Transmembrane helix</keyword>
<dbReference type="InterPro" id="IPR001926">
    <property type="entry name" value="TrpB-like_PALP"/>
</dbReference>
<evidence type="ECO:0000256" key="1">
    <source>
        <dbReference type="ARBA" id="ARBA00001933"/>
    </source>
</evidence>
<accession>A0A921S534</accession>
<dbReference type="SUPFAM" id="SSF53686">
    <property type="entry name" value="Tryptophan synthase beta subunit-like PLP-dependent enzymes"/>
    <property type="match status" value="1"/>
</dbReference>
<feature type="transmembrane region" description="Helical" evidence="7">
    <location>
        <begin position="6"/>
        <end position="24"/>
    </location>
</feature>
<evidence type="ECO:0000256" key="6">
    <source>
        <dbReference type="ARBA" id="ARBA00047931"/>
    </source>
</evidence>
<dbReference type="Gene3D" id="3.40.50.1100">
    <property type="match status" value="2"/>
</dbReference>
<dbReference type="InterPro" id="IPR001216">
    <property type="entry name" value="P-phosphate_BS"/>
</dbReference>
<evidence type="ECO:0000256" key="4">
    <source>
        <dbReference type="ARBA" id="ARBA00022679"/>
    </source>
</evidence>
<evidence type="ECO:0000313" key="10">
    <source>
        <dbReference type="Proteomes" id="UP000807115"/>
    </source>
</evidence>
<reference evidence="9" key="2">
    <citation type="submission" date="2020-10" db="EMBL/GenBank/DDBJ databases">
        <authorList>
            <person name="Cooper E.A."/>
            <person name="Brenton Z.W."/>
            <person name="Flinn B.S."/>
            <person name="Jenkins J."/>
            <person name="Shu S."/>
            <person name="Flowers D."/>
            <person name="Luo F."/>
            <person name="Wang Y."/>
            <person name="Xia P."/>
            <person name="Barry K."/>
            <person name="Daum C."/>
            <person name="Lipzen A."/>
            <person name="Yoshinaga Y."/>
            <person name="Schmutz J."/>
            <person name="Saski C."/>
            <person name="Vermerris W."/>
            <person name="Kresovich S."/>
        </authorList>
    </citation>
    <scope>NUCLEOTIDE SEQUENCE</scope>
</reference>
<dbReference type="EMBL" id="CM027680">
    <property type="protein sequence ID" value="KAG0552164.1"/>
    <property type="molecule type" value="Genomic_DNA"/>
</dbReference>
<feature type="transmembrane region" description="Helical" evidence="7">
    <location>
        <begin position="36"/>
        <end position="59"/>
    </location>
</feature>
<keyword evidence="7" id="KW-0812">Transmembrane</keyword>
<evidence type="ECO:0000256" key="5">
    <source>
        <dbReference type="ARBA" id="ARBA00022898"/>
    </source>
</evidence>
<comment type="cofactor">
    <cofactor evidence="1">
        <name>pyridoxal 5'-phosphate</name>
        <dbReference type="ChEBI" id="CHEBI:597326"/>
    </cofactor>
</comment>
<dbReference type="FunFam" id="3.40.50.1100:FF:000049">
    <property type="entry name" value="Cysteine synthase, putative"/>
    <property type="match status" value="1"/>
</dbReference>
<comment type="similarity">
    <text evidence="2">Belongs to the cysteine synthase/cystathionine beta-synthase family.</text>
</comment>
<keyword evidence="5" id="KW-0663">Pyridoxal phosphate</keyword>
<evidence type="ECO:0000256" key="7">
    <source>
        <dbReference type="SAM" id="Phobius"/>
    </source>
</evidence>
<dbReference type="Proteomes" id="UP000807115">
    <property type="component" value="Chromosome 1"/>
</dbReference>
<dbReference type="EC" id="2.5.1.47" evidence="3"/>